<evidence type="ECO:0000256" key="3">
    <source>
        <dbReference type="ARBA" id="ARBA00022798"/>
    </source>
</evidence>
<dbReference type="InterPro" id="IPR030395">
    <property type="entry name" value="GP_PDE_dom"/>
</dbReference>
<dbReference type="PANTHER" id="PTHR43620:SF44">
    <property type="entry name" value="GLYCEROPHOSPHODIESTER PHOSPHODIESTERASE GDPDL6-RELATED"/>
    <property type="match status" value="1"/>
</dbReference>
<dbReference type="GO" id="GO:0006071">
    <property type="term" value="P:glycerol metabolic process"/>
    <property type="evidence" value="ECO:0007669"/>
    <property type="project" value="UniProtKB-KW"/>
</dbReference>
<keyword evidence="2 9" id="KW-0732">Signal</keyword>
<dbReference type="EC" id="3.1.4.46" evidence="1"/>
<dbReference type="PROSITE" id="PS51704">
    <property type="entry name" value="GP_PDE"/>
    <property type="match status" value="2"/>
</dbReference>
<dbReference type="GO" id="GO:0008889">
    <property type="term" value="F:glycerophosphodiester phosphodiesterase activity"/>
    <property type="evidence" value="ECO:0007669"/>
    <property type="project" value="UniProtKB-EC"/>
</dbReference>
<sequence>MIRQLLLYFLLIQITLVAARGKGRGGGGGGGGGGGIPPPTKKWLTLSGAEPKVVARGGFSGVVPESSEVAYNLAVQTASDSTILLCDLQFTKDLQAFCLSSVNLENATTITQSFPDVKPKTYNLNGKDVTGYFGVDFTLDDLQKNVALVQSIFSRSPSFDGAFLLYAPYELTTVKGSLSLWLNVEYPSFYDGLKISPSSYVLDTLPDLAPSAISSPEVAFLKAVSTTVDKALTKIYLKVTNLTDIEPTTKQTYAALLKDVKTIKTYASGVVLPKDSIWPVNAARILQPATSLVTDLHKEGLEVFASGFANDNFLSYNYSYDPTREYLQFVDNSQFSVDGVITDFPATGAEAIVCLAQNQNASRVTKTLIITHDGASGDYPGSTDLAYQKAIDDGADIIDCSVQMSKDGTAFCLPSVDLTGTTTATSLFLDRSTKIPEVQEKNGIFSFDLTWSEIQSLKPQVMSVFDGGLVRNPENKNAGKFVTLAEFLDLAKTKAVPGVLINIQNAAYLASNKGLDIVVAVTTALSNATFDKQATQKVLIQSDDSSVLLKFQDVKSYQKVLTIDDDISGATKQTADEVKKYADAIRVFRNSIVLDYPSPVFMSLGFSNLVDVMHADNISVYVGVLRNEYQNFLFDYYADPYVELATLTQKGVDGVTTDYPATASAYMKSPCSNPNAKGFSILPITPGDMFTQLVTAKPPEAAPPVPLLDTADIVDPPLPPVTKITDTATPGSPSSGSNSSNSSLPAEAPKSSSSTIASNTIFTISVMAVVLALLGSSIKY</sequence>
<evidence type="ECO:0000256" key="5">
    <source>
        <dbReference type="ARBA" id="ARBA00023180"/>
    </source>
</evidence>
<keyword evidence="8" id="KW-0472">Membrane</keyword>
<evidence type="ECO:0000256" key="9">
    <source>
        <dbReference type="SAM" id="SignalP"/>
    </source>
</evidence>
<keyword evidence="8" id="KW-1133">Transmembrane helix</keyword>
<evidence type="ECO:0000313" key="12">
    <source>
        <dbReference type="Proteomes" id="UP001161247"/>
    </source>
</evidence>
<feature type="chain" id="PRO_5043505504" description="glycerophosphodiester phosphodiesterase" evidence="9">
    <location>
        <begin position="20"/>
        <end position="780"/>
    </location>
</feature>
<keyword evidence="4" id="KW-0378">Hydrolase</keyword>
<dbReference type="SUPFAM" id="SSF51695">
    <property type="entry name" value="PLC-like phosphodiesterases"/>
    <property type="match status" value="2"/>
</dbReference>
<feature type="signal peptide" evidence="9">
    <location>
        <begin position="1"/>
        <end position="19"/>
    </location>
</feature>
<feature type="transmembrane region" description="Helical" evidence="8">
    <location>
        <begin position="756"/>
        <end position="774"/>
    </location>
</feature>
<dbReference type="Pfam" id="PF03009">
    <property type="entry name" value="GDPD"/>
    <property type="match status" value="1"/>
</dbReference>
<dbReference type="AlphaFoldDB" id="A0AAV1CWJ4"/>
<dbReference type="PANTHER" id="PTHR43620">
    <property type="entry name" value="GLYCEROPHOSPHORYL DIESTER PHOSPHODIESTERASE"/>
    <property type="match status" value="1"/>
</dbReference>
<evidence type="ECO:0000259" key="10">
    <source>
        <dbReference type="PROSITE" id="PS51704"/>
    </source>
</evidence>
<evidence type="ECO:0000256" key="4">
    <source>
        <dbReference type="ARBA" id="ARBA00022801"/>
    </source>
</evidence>
<dbReference type="EMBL" id="OX459120">
    <property type="protein sequence ID" value="CAI9098893.1"/>
    <property type="molecule type" value="Genomic_DNA"/>
</dbReference>
<accession>A0AAV1CWJ4</accession>
<dbReference type="Gene3D" id="3.20.20.190">
    <property type="entry name" value="Phosphatidylinositol (PI) phosphodiesterase"/>
    <property type="match status" value="2"/>
</dbReference>
<evidence type="ECO:0000256" key="2">
    <source>
        <dbReference type="ARBA" id="ARBA00022729"/>
    </source>
</evidence>
<comment type="catalytic activity">
    <reaction evidence="6">
        <text>a sn-glycero-3-phosphodiester + H2O = an alcohol + sn-glycerol 3-phosphate + H(+)</text>
        <dbReference type="Rhea" id="RHEA:12969"/>
        <dbReference type="ChEBI" id="CHEBI:15377"/>
        <dbReference type="ChEBI" id="CHEBI:15378"/>
        <dbReference type="ChEBI" id="CHEBI:30879"/>
        <dbReference type="ChEBI" id="CHEBI:57597"/>
        <dbReference type="ChEBI" id="CHEBI:83408"/>
        <dbReference type="EC" id="3.1.4.46"/>
    </reaction>
</comment>
<reference evidence="11" key="1">
    <citation type="submission" date="2023-03" db="EMBL/GenBank/DDBJ databases">
        <authorList>
            <person name="Julca I."/>
        </authorList>
    </citation>
    <scope>NUCLEOTIDE SEQUENCE</scope>
</reference>
<dbReference type="InterPro" id="IPR017946">
    <property type="entry name" value="PLC-like_Pdiesterase_TIM-brl"/>
</dbReference>
<keyword evidence="5" id="KW-0325">Glycoprotein</keyword>
<evidence type="ECO:0000256" key="8">
    <source>
        <dbReference type="SAM" id="Phobius"/>
    </source>
</evidence>
<dbReference type="Proteomes" id="UP001161247">
    <property type="component" value="Chromosome 3"/>
</dbReference>
<dbReference type="GO" id="GO:0006629">
    <property type="term" value="P:lipid metabolic process"/>
    <property type="evidence" value="ECO:0007669"/>
    <property type="project" value="InterPro"/>
</dbReference>
<evidence type="ECO:0000313" key="11">
    <source>
        <dbReference type="EMBL" id="CAI9098893.1"/>
    </source>
</evidence>
<keyword evidence="3" id="KW-0319">Glycerol metabolism</keyword>
<evidence type="ECO:0000256" key="7">
    <source>
        <dbReference type="SAM" id="MobiDB-lite"/>
    </source>
</evidence>
<protein>
    <recommendedName>
        <fullName evidence="1">glycerophosphodiester phosphodiesterase</fullName>
        <ecNumber evidence="1">3.1.4.46</ecNumber>
    </recommendedName>
</protein>
<name>A0AAV1CWJ4_OLDCO</name>
<evidence type="ECO:0000256" key="1">
    <source>
        <dbReference type="ARBA" id="ARBA00012247"/>
    </source>
</evidence>
<proteinExistence type="predicted"/>
<gene>
    <name evidence="11" type="ORF">OLC1_LOCUS9004</name>
</gene>
<feature type="region of interest" description="Disordered" evidence="7">
    <location>
        <begin position="719"/>
        <end position="752"/>
    </location>
</feature>
<organism evidence="11 12">
    <name type="scientific">Oldenlandia corymbosa var. corymbosa</name>
    <dbReference type="NCBI Taxonomy" id="529605"/>
    <lineage>
        <taxon>Eukaryota</taxon>
        <taxon>Viridiplantae</taxon>
        <taxon>Streptophyta</taxon>
        <taxon>Embryophyta</taxon>
        <taxon>Tracheophyta</taxon>
        <taxon>Spermatophyta</taxon>
        <taxon>Magnoliopsida</taxon>
        <taxon>eudicotyledons</taxon>
        <taxon>Gunneridae</taxon>
        <taxon>Pentapetalae</taxon>
        <taxon>asterids</taxon>
        <taxon>lamiids</taxon>
        <taxon>Gentianales</taxon>
        <taxon>Rubiaceae</taxon>
        <taxon>Rubioideae</taxon>
        <taxon>Spermacoceae</taxon>
        <taxon>Hedyotis-Oldenlandia complex</taxon>
        <taxon>Oldenlandia</taxon>
    </lineage>
</organism>
<keyword evidence="12" id="KW-1185">Reference proteome</keyword>
<feature type="compositionally biased region" description="Low complexity" evidence="7">
    <location>
        <begin position="730"/>
        <end position="743"/>
    </location>
</feature>
<evidence type="ECO:0000256" key="6">
    <source>
        <dbReference type="ARBA" id="ARBA00047512"/>
    </source>
</evidence>
<keyword evidence="8" id="KW-0812">Transmembrane</keyword>
<dbReference type="FunFam" id="3.20.20.190:FF:000011">
    <property type="entry name" value="Glycerophosphodiester phosphodiesterase GDPDL3"/>
    <property type="match status" value="1"/>
</dbReference>
<feature type="domain" description="GP-PDE" evidence="10">
    <location>
        <begin position="51"/>
        <end position="352"/>
    </location>
</feature>
<feature type="domain" description="GP-PDE" evidence="10">
    <location>
        <begin position="367"/>
        <end position="667"/>
    </location>
</feature>